<organism evidence="1">
    <name type="scientific">Albugo laibachii Nc14</name>
    <dbReference type="NCBI Taxonomy" id="890382"/>
    <lineage>
        <taxon>Eukaryota</taxon>
        <taxon>Sar</taxon>
        <taxon>Stramenopiles</taxon>
        <taxon>Oomycota</taxon>
        <taxon>Peronosporomycetes</taxon>
        <taxon>Albuginales</taxon>
        <taxon>Albuginaceae</taxon>
        <taxon>Albugo</taxon>
    </lineage>
</organism>
<reference evidence="1" key="1">
    <citation type="journal article" date="2011" name="PLoS Biol.">
        <title>Gene gain and loss during evolution of obligate parasitism in the white rust pathogen of Arabidopsis thaliana.</title>
        <authorList>
            <person name="Kemen E."/>
            <person name="Gardiner A."/>
            <person name="Schultz-Larsen T."/>
            <person name="Kemen A.C."/>
            <person name="Balmuth A.L."/>
            <person name="Robert-Seilaniantz A."/>
            <person name="Bailey K."/>
            <person name="Holub E."/>
            <person name="Studholme D.J."/>
            <person name="Maclean D."/>
            <person name="Jones J.D."/>
        </authorList>
    </citation>
    <scope>NUCLEOTIDE SEQUENCE</scope>
</reference>
<proteinExistence type="predicted"/>
<dbReference type="EMBL" id="FR824353">
    <property type="protein sequence ID" value="CCA25620.1"/>
    <property type="molecule type" value="Genomic_DNA"/>
</dbReference>
<protein>
    <submittedName>
        <fullName evidence="1">Uncharacterized protein AlNc14C308G10467</fullName>
    </submittedName>
</protein>
<sequence>MSSPSTFSLTKHEAMMKCPWQWRPAFLDEKRESRKRKAGDGCLYDPVDPSFVDHLVPVYAKRFCYNAFVESEEKEKIEKEIQRLKMQQTLETRCSRASDAIELVNALDRGVSKDISEENLALVDSIMVMSKRAMEKQHTTHATLHLVSDNVEENHLVICGIFDFSMEFMTDTISH</sequence>
<evidence type="ECO:0000313" key="1">
    <source>
        <dbReference type="EMBL" id="CCA25620.1"/>
    </source>
</evidence>
<reference evidence="1" key="2">
    <citation type="submission" date="2011-02" db="EMBL/GenBank/DDBJ databases">
        <authorList>
            <person name="MacLean D."/>
        </authorList>
    </citation>
    <scope>NUCLEOTIDE SEQUENCE</scope>
</reference>
<dbReference type="HOGENOM" id="CLU_1535281_0_0_1"/>
<dbReference type="AlphaFoldDB" id="F0WW17"/>
<accession>F0WW17</accession>
<gene>
    <name evidence="1" type="primary">AlNc14C308G10467</name>
    <name evidence="1" type="ORF">ALNC14_117640</name>
</gene>
<name>F0WW17_9STRA</name>